<protein>
    <recommendedName>
        <fullName evidence="2">Tail specific protease domain-containing protein</fullName>
    </recommendedName>
</protein>
<evidence type="ECO:0008006" key="2">
    <source>
        <dbReference type="Google" id="ProtNLM"/>
    </source>
</evidence>
<dbReference type="EMBL" id="MK072398">
    <property type="protein sequence ID" value="AYV84031.1"/>
    <property type="molecule type" value="Genomic_DNA"/>
</dbReference>
<dbReference type="Gene3D" id="3.90.226.10">
    <property type="entry name" value="2-enoyl-CoA Hydratase, Chain A, domain 1"/>
    <property type="match status" value="1"/>
</dbReference>
<dbReference type="SUPFAM" id="SSF52096">
    <property type="entry name" value="ClpP/crotonase"/>
    <property type="match status" value="1"/>
</dbReference>
<dbReference type="InterPro" id="IPR029045">
    <property type="entry name" value="ClpP/crotonase-like_dom_sf"/>
</dbReference>
<reference evidence="1" key="1">
    <citation type="submission" date="2018-10" db="EMBL/GenBank/DDBJ databases">
        <title>Hidden diversity of soil giant viruses.</title>
        <authorList>
            <person name="Schulz F."/>
            <person name="Alteio L."/>
            <person name="Goudeau D."/>
            <person name="Ryan E.M."/>
            <person name="Malmstrom R.R."/>
            <person name="Blanchard J."/>
            <person name="Woyke T."/>
        </authorList>
    </citation>
    <scope>NUCLEOTIDE SEQUENCE</scope>
    <source>
        <strain evidence="1">HYV1</strain>
    </source>
</reference>
<evidence type="ECO:0000313" key="1">
    <source>
        <dbReference type="EMBL" id="AYV84031.1"/>
    </source>
</evidence>
<name>A0A3G5ACP6_9VIRU</name>
<organism evidence="1">
    <name type="scientific">Hyperionvirus sp</name>
    <dbReference type="NCBI Taxonomy" id="2487770"/>
    <lineage>
        <taxon>Viruses</taxon>
        <taxon>Varidnaviria</taxon>
        <taxon>Bamfordvirae</taxon>
        <taxon>Nucleocytoviricota</taxon>
        <taxon>Megaviricetes</taxon>
        <taxon>Imitervirales</taxon>
        <taxon>Mimiviridae</taxon>
        <taxon>Klosneuvirinae</taxon>
    </lineage>
</organism>
<gene>
    <name evidence="1" type="ORF">Hyperionvirus16_6</name>
</gene>
<sequence>MSEKIYILVRLFGHYLAYCPGRDIDIIKIFSAIWNKKSDNTDKIIRMLNNFFLPNQEYTQDLIIDLYSIPRWIDEDVFRECKDDLYDIVRRFTPGKPYYLYHTKGEEYSQDPDSWKILYNLELNEMNFYLGIAWYFYVVEYFYPYSVPFNTSRIVQKIIKNYDKIMNESDHFLFWRETQHLMKDGHCLTSWAGEIYMGDYILPINLMFVDGVVIVRDVKKRYSNEIKIGSEILEINDINVDVLMKSQRIYSRGSNDNYEIYSTLDIIVKSQKTKTAKIKFKGGVSVVVENFERKAYHEKGHPQRKYALEKYNIKIQGRKTGFIEDDIFYVNGDMLGKYNAKDIGGIIRSGDIKSLILDHRGYDISRPEFQNFILSSLFSKLDDFALVESNMIMVPCMKKIYFSKPWQFDESLFPKKDLKIKIIILVDHASISRSEWATMQYQRIQIDSSRPKNVITVGQQTAGADGNVRNFYLPGKIVVMMTFLGVFYPNSIPTQRKGIIIDKYVDYKADEDDQIFLAGVDMATAI</sequence>
<accession>A0A3G5ACP6</accession>
<proteinExistence type="predicted"/>